<sequence>MRYDTEYDVIAQGENLGSHGTRSLDNARKPTSLTEVTIQKLAEFDQTGGHPLRRFYFRALVGVLGPIIVTGYYLAVWRYYLAPIDPNNPVPFGPAGAKWILYSWFVIGVVGLSLSKYGLEGVEASMLMEPGWNPTNGMKLMMHGEKTWSGPGGWMRIINWSWQLSRGSGKLELPSALWFFLAFPSIFIFIAYPISGSTIEITQGHLHGRNVSGGPPVKGFSYSNFNERNVADVSDGARIIWQNGLDTRILGYGALYTPQGYDRSSNTYLRKLPTVLPKYDGVTRVFLAAQAANPIEGNSWGLLMQYNCSIVDRLQDFRILSHRNSSLYRPNVGGSSSYRTKNGSVSIEVKNQTDTEWTYNAYGVMELGYEVWPDPRRLSVADSNAMFNKNTACYFNQVENITGDYPGIEQEQVFEAILWQSLLNKSTLSGPSTAHHYNFTLSHNITEMYGAYKLSNFLPIFRSSNQTNSTTSVSPHPMSAIGVQCKASSNVGTADIDGVTSTYSNFVRTDTPINNQTQRCAWRFGANVPSMVMPKLKDQWLSTLFTSVAAPPPLYASYTDDPSSIDAGTGFLTQLSYLQPEQLRQSMLRAYGAYAVQLMYNGGQGFTGRDGSHVEFQNPNVTEFQSGTVITRGIMPAEVPFTLFVAWALVGAILGVKYGFRRRWSAILDGYTMFRLGADLPEDMKRQFAEQSNTLEVEGCHGLSGVPGLVGDTKPDMWLGHIGLVGSSVAAKDKLYE</sequence>
<keyword evidence="1" id="KW-0812">Transmembrane</keyword>
<evidence type="ECO:0000256" key="1">
    <source>
        <dbReference type="SAM" id="Phobius"/>
    </source>
</evidence>
<keyword evidence="1" id="KW-1133">Transmembrane helix</keyword>
<evidence type="ECO:0000313" key="2">
    <source>
        <dbReference type="EMBL" id="QRC95379.1"/>
    </source>
</evidence>
<dbReference type="OMA" id="RSFFTHE"/>
<gene>
    <name evidence="2" type="ORF">JI435_030710</name>
</gene>
<keyword evidence="1" id="KW-0472">Membrane</keyword>
<feature type="transmembrane region" description="Helical" evidence="1">
    <location>
        <begin position="55"/>
        <end position="79"/>
    </location>
</feature>
<accession>A0A7U2EYH2</accession>
<dbReference type="AlphaFoldDB" id="A0A7U2EYH2"/>
<keyword evidence="3" id="KW-1185">Reference proteome</keyword>
<evidence type="ECO:0000313" key="3">
    <source>
        <dbReference type="Proteomes" id="UP000663193"/>
    </source>
</evidence>
<feature type="transmembrane region" description="Helical" evidence="1">
    <location>
        <begin position="99"/>
        <end position="119"/>
    </location>
</feature>
<dbReference type="VEuPathDB" id="FungiDB:JI435_030710"/>
<reference evidence="3" key="1">
    <citation type="journal article" date="2021" name="BMC Genomics">
        <title>Chromosome-level genome assembly and manually-curated proteome of model necrotroph Parastagonospora nodorum Sn15 reveals a genome-wide trove of candidate effector homologs, and redundancy of virulence-related functions within an accessory chromosome.</title>
        <authorList>
            <person name="Bertazzoni S."/>
            <person name="Jones D.A.B."/>
            <person name="Phan H.T."/>
            <person name="Tan K.-C."/>
            <person name="Hane J.K."/>
        </authorList>
    </citation>
    <scope>NUCLEOTIDE SEQUENCE [LARGE SCALE GENOMIC DNA]</scope>
    <source>
        <strain evidence="3">SN15 / ATCC MYA-4574 / FGSC 10173)</strain>
    </source>
</reference>
<dbReference type="EMBL" id="CP069027">
    <property type="protein sequence ID" value="QRC95379.1"/>
    <property type="molecule type" value="Genomic_DNA"/>
</dbReference>
<feature type="transmembrane region" description="Helical" evidence="1">
    <location>
        <begin position="641"/>
        <end position="660"/>
    </location>
</feature>
<feature type="transmembrane region" description="Helical" evidence="1">
    <location>
        <begin position="176"/>
        <end position="194"/>
    </location>
</feature>
<protein>
    <submittedName>
        <fullName evidence="2">Uncharacterized protein</fullName>
    </submittedName>
</protein>
<name>A0A7U2EYH2_PHANO</name>
<proteinExistence type="predicted"/>
<organism evidence="2 3">
    <name type="scientific">Phaeosphaeria nodorum (strain SN15 / ATCC MYA-4574 / FGSC 10173)</name>
    <name type="common">Glume blotch fungus</name>
    <name type="synonym">Parastagonospora nodorum</name>
    <dbReference type="NCBI Taxonomy" id="321614"/>
    <lineage>
        <taxon>Eukaryota</taxon>
        <taxon>Fungi</taxon>
        <taxon>Dikarya</taxon>
        <taxon>Ascomycota</taxon>
        <taxon>Pezizomycotina</taxon>
        <taxon>Dothideomycetes</taxon>
        <taxon>Pleosporomycetidae</taxon>
        <taxon>Pleosporales</taxon>
        <taxon>Pleosporineae</taxon>
        <taxon>Phaeosphaeriaceae</taxon>
        <taxon>Parastagonospora</taxon>
    </lineage>
</organism>
<dbReference type="OrthoDB" id="5287717at2759"/>
<dbReference type="Proteomes" id="UP000663193">
    <property type="component" value="Chromosome 5"/>
</dbReference>